<reference evidence="2 3" key="1">
    <citation type="submission" date="2017-02" db="EMBL/GenBank/DDBJ databases">
        <authorList>
            <person name="Peterson S.W."/>
        </authorList>
    </citation>
    <scope>NUCLEOTIDE SEQUENCE [LARGE SCALE GENOMIC DNA]</scope>
    <source>
        <strain evidence="2 3">CECT 9027</strain>
    </source>
</reference>
<sequence>MTIIKKVLLISLILFNTLQAHAFGIDQDTLCTTVSWKAADNESKCKEGNKIAFLPNSFGNEQLPIMFVALNCDLNHNISLTNGGAVCIFKPAKKIVKASK</sequence>
<keyword evidence="1" id="KW-0732">Signal</keyword>
<keyword evidence="3" id="KW-1185">Reference proteome</keyword>
<name>A0A1R4B5N1_9VIBR</name>
<protein>
    <submittedName>
        <fullName evidence="2">Uncharacterized protein</fullName>
    </submittedName>
</protein>
<accession>A0A1R4B5N1</accession>
<evidence type="ECO:0000256" key="1">
    <source>
        <dbReference type="SAM" id="SignalP"/>
    </source>
</evidence>
<dbReference type="OrthoDB" id="7064820at2"/>
<dbReference type="AlphaFoldDB" id="A0A1R4B5N1"/>
<evidence type="ECO:0000313" key="2">
    <source>
        <dbReference type="EMBL" id="SJL84220.1"/>
    </source>
</evidence>
<dbReference type="STRING" id="1918946.VPAL9027_02202"/>
<gene>
    <name evidence="2" type="ORF">VPAL9027_02202</name>
</gene>
<organism evidence="2 3">
    <name type="scientific">Vibrio palustris</name>
    <dbReference type="NCBI Taxonomy" id="1918946"/>
    <lineage>
        <taxon>Bacteria</taxon>
        <taxon>Pseudomonadati</taxon>
        <taxon>Pseudomonadota</taxon>
        <taxon>Gammaproteobacteria</taxon>
        <taxon>Vibrionales</taxon>
        <taxon>Vibrionaceae</taxon>
        <taxon>Vibrio</taxon>
    </lineage>
</organism>
<dbReference type="Proteomes" id="UP000189475">
    <property type="component" value="Unassembled WGS sequence"/>
</dbReference>
<dbReference type="RefSeq" id="WP_077314600.1">
    <property type="nucleotide sequence ID" value="NZ_AP024888.1"/>
</dbReference>
<dbReference type="EMBL" id="FUFT01000005">
    <property type="protein sequence ID" value="SJL84220.1"/>
    <property type="molecule type" value="Genomic_DNA"/>
</dbReference>
<feature type="signal peptide" evidence="1">
    <location>
        <begin position="1"/>
        <end position="22"/>
    </location>
</feature>
<feature type="chain" id="PRO_5010305509" evidence="1">
    <location>
        <begin position="23"/>
        <end position="100"/>
    </location>
</feature>
<proteinExistence type="predicted"/>
<evidence type="ECO:0000313" key="3">
    <source>
        <dbReference type="Proteomes" id="UP000189475"/>
    </source>
</evidence>